<proteinExistence type="inferred from homology"/>
<comment type="subcellular location">
    <subcellularLocation>
        <location evidence="1 6">Plastid</location>
        <location evidence="1 6">Chloroplast</location>
    </subcellularLocation>
</comment>
<accession>A0A3G5CPY0</accession>
<dbReference type="AlphaFoldDB" id="A0A3G5CPY0"/>
<keyword evidence="7" id="KW-0150">Chloroplast</keyword>
<organism evidence="7">
    <name type="scientific">Pentagramma triangularis</name>
    <dbReference type="NCBI Taxonomy" id="451078"/>
    <lineage>
        <taxon>Eukaryota</taxon>
        <taxon>Viridiplantae</taxon>
        <taxon>Streptophyta</taxon>
        <taxon>Embryophyta</taxon>
        <taxon>Tracheophyta</taxon>
        <taxon>Polypodiopsida</taxon>
        <taxon>Polypodiidae</taxon>
        <taxon>Polypodiales</taxon>
        <taxon>Pteridineae</taxon>
        <taxon>Pteridaceae</taxon>
        <taxon>Cheilanthoideae</taxon>
        <taxon>Pentagramma</taxon>
    </lineage>
</organism>
<dbReference type="RefSeq" id="YP_009547256.1">
    <property type="nucleotide sequence ID" value="NC_040171.1"/>
</dbReference>
<protein>
    <recommendedName>
        <fullName evidence="5 6">Large ribosomal subunit protein bL32c</fullName>
    </recommendedName>
</protein>
<gene>
    <name evidence="6 7" type="primary">rpl32</name>
</gene>
<sequence length="77" mass="8711">MAVPKKRTSGSKKKIRNNVWKIKSAGKASKSFSLARSVLSGRSKSFYYVMEKKSFRTNQQYLTTPQGQLMDRYEGGG</sequence>
<dbReference type="PANTHER" id="PTHR36083">
    <property type="entry name" value="50S RIBOSOMAL PROTEIN L32, CHLOROPLASTIC"/>
    <property type="match status" value="1"/>
</dbReference>
<dbReference type="InterPro" id="IPR044958">
    <property type="entry name" value="Ribosomal_bL32_plant/cyanobact"/>
</dbReference>
<evidence type="ECO:0000313" key="7">
    <source>
        <dbReference type="EMBL" id="AYW14912.1"/>
    </source>
</evidence>
<dbReference type="Pfam" id="PF01783">
    <property type="entry name" value="Ribosomal_L32p"/>
    <property type="match status" value="1"/>
</dbReference>
<evidence type="ECO:0000256" key="2">
    <source>
        <dbReference type="ARBA" id="ARBA00008560"/>
    </source>
</evidence>
<keyword evidence="7" id="KW-0934">Plastid</keyword>
<keyword evidence="4 6" id="KW-0687">Ribonucleoprotein</keyword>
<dbReference type="GO" id="GO:0009507">
    <property type="term" value="C:chloroplast"/>
    <property type="evidence" value="ECO:0007669"/>
    <property type="project" value="UniProtKB-SubCell"/>
</dbReference>
<evidence type="ECO:0000256" key="1">
    <source>
        <dbReference type="ARBA" id="ARBA00004229"/>
    </source>
</evidence>
<dbReference type="GeneID" id="38664166"/>
<name>A0A3G5CPY0_9MONI</name>
<dbReference type="GO" id="GO:0006412">
    <property type="term" value="P:translation"/>
    <property type="evidence" value="ECO:0007669"/>
    <property type="project" value="UniProtKB-UniRule"/>
</dbReference>
<dbReference type="InterPro" id="IPR002677">
    <property type="entry name" value="Ribosomal_bL32"/>
</dbReference>
<comment type="similarity">
    <text evidence="2 6">Belongs to the bacterial ribosomal protein bL32 family.</text>
</comment>
<evidence type="ECO:0000256" key="3">
    <source>
        <dbReference type="ARBA" id="ARBA00022980"/>
    </source>
</evidence>
<dbReference type="HAMAP" id="MF_00340">
    <property type="entry name" value="Ribosomal_bL32"/>
    <property type="match status" value="1"/>
</dbReference>
<reference evidence="7" key="1">
    <citation type="journal article" date="2018" name="Genome Biol. Evol.">
        <title>Mobile Elements Shape Plastome Evolution in Ferns.</title>
        <authorList>
            <person name="Robison T.A."/>
            <person name="Grusz A.L."/>
            <person name="Wolf P.G."/>
            <person name="Mower J.P."/>
            <person name="Fauskee B.D."/>
            <person name="Sosa K."/>
            <person name="Schuettpelz E.L."/>
        </authorList>
    </citation>
    <scope>NUCLEOTIDE SEQUENCE</scope>
</reference>
<dbReference type="GO" id="GO:0015934">
    <property type="term" value="C:large ribosomal subunit"/>
    <property type="evidence" value="ECO:0007669"/>
    <property type="project" value="InterPro"/>
</dbReference>
<evidence type="ECO:0000256" key="4">
    <source>
        <dbReference type="ARBA" id="ARBA00023274"/>
    </source>
</evidence>
<evidence type="ECO:0000256" key="6">
    <source>
        <dbReference type="HAMAP-Rule" id="MF_00340"/>
    </source>
</evidence>
<dbReference type="PANTHER" id="PTHR36083:SF1">
    <property type="entry name" value="LARGE RIBOSOMAL SUBUNIT PROTEIN BL32C"/>
    <property type="match status" value="1"/>
</dbReference>
<evidence type="ECO:0000256" key="5">
    <source>
        <dbReference type="ARBA" id="ARBA00035280"/>
    </source>
</evidence>
<dbReference type="GO" id="GO:0003735">
    <property type="term" value="F:structural constituent of ribosome"/>
    <property type="evidence" value="ECO:0007669"/>
    <property type="project" value="InterPro"/>
</dbReference>
<keyword evidence="3 6" id="KW-0689">Ribosomal protein</keyword>
<dbReference type="EMBL" id="MH173070">
    <property type="protein sequence ID" value="AYW14912.1"/>
    <property type="molecule type" value="Genomic_DNA"/>
</dbReference>
<geneLocation type="chloroplast" evidence="7"/>